<evidence type="ECO:0000313" key="2">
    <source>
        <dbReference type="Proteomes" id="UP000183376"/>
    </source>
</evidence>
<accession>A0A1G9U9M8</accession>
<name>A0A1G9U9M8_ALLAB</name>
<dbReference type="STRING" id="211114.SAMN04489726_2288"/>
<organism evidence="1 2">
    <name type="scientific">Allokutzneria albata</name>
    <name type="common">Kibdelosporangium albatum</name>
    <dbReference type="NCBI Taxonomy" id="211114"/>
    <lineage>
        <taxon>Bacteria</taxon>
        <taxon>Bacillati</taxon>
        <taxon>Actinomycetota</taxon>
        <taxon>Actinomycetes</taxon>
        <taxon>Pseudonocardiales</taxon>
        <taxon>Pseudonocardiaceae</taxon>
        <taxon>Allokutzneria</taxon>
    </lineage>
</organism>
<protein>
    <submittedName>
        <fullName evidence="1">Uncharacterized protein</fullName>
    </submittedName>
</protein>
<keyword evidence="2" id="KW-1185">Reference proteome</keyword>
<dbReference type="EMBL" id="LT629701">
    <property type="protein sequence ID" value="SDM56696.1"/>
    <property type="molecule type" value="Genomic_DNA"/>
</dbReference>
<dbReference type="eggNOG" id="COG1621">
    <property type="taxonomic scope" value="Bacteria"/>
</dbReference>
<reference evidence="1 2" key="1">
    <citation type="submission" date="2016-10" db="EMBL/GenBank/DDBJ databases">
        <authorList>
            <person name="de Groot N.N."/>
        </authorList>
    </citation>
    <scope>NUCLEOTIDE SEQUENCE [LARGE SCALE GENOMIC DNA]</scope>
    <source>
        <strain evidence="1 2">DSM 44149</strain>
    </source>
</reference>
<dbReference type="Proteomes" id="UP000183376">
    <property type="component" value="Chromosome I"/>
</dbReference>
<proteinExistence type="predicted"/>
<sequence length="78" mass="8716">MAEGWGLYRPLRRNGKQTCAVELRYGRSRVRTLAFEAAGNRWRSHRQRQAVTFTVSGTRVLVTLVAAVTITEGVTLAP</sequence>
<dbReference type="RefSeq" id="WP_030432134.1">
    <property type="nucleotide sequence ID" value="NZ_JOEF01000023.1"/>
</dbReference>
<dbReference type="OrthoDB" id="9807660at2"/>
<evidence type="ECO:0000313" key="1">
    <source>
        <dbReference type="EMBL" id="SDM56696.1"/>
    </source>
</evidence>
<dbReference type="AlphaFoldDB" id="A0A1G9U9M8"/>
<gene>
    <name evidence="1" type="ORF">SAMN04489726_2288</name>
</gene>